<feature type="non-terminal residue" evidence="1">
    <location>
        <position position="1"/>
    </location>
</feature>
<dbReference type="EMBL" id="UINC01181217">
    <property type="protein sequence ID" value="SVD90800.1"/>
    <property type="molecule type" value="Genomic_DNA"/>
</dbReference>
<sequence length="231" mass="25248">SIPIALLLLISHVVSHPPEFEYMGEMVSGGQITVYEDMLIIAFSVVLFSLVVQGLTMKPMLQRLGISGSPAEAEVRYEVALAEVIGSRAALRRLSALNTQGLISDDDQSTFAEPYRARVRESQETIVELSEANVVHATRVERARRELIMAQIEALHDAERSGNISSAVSITALAGLNKALGESEFIQEEIHDASRTEDEIDTIVEGEVSEVLIPESTESIVGQSQEKSEEE</sequence>
<organism evidence="1">
    <name type="scientific">marine metagenome</name>
    <dbReference type="NCBI Taxonomy" id="408172"/>
    <lineage>
        <taxon>unclassified sequences</taxon>
        <taxon>metagenomes</taxon>
        <taxon>ecological metagenomes</taxon>
    </lineage>
</organism>
<name>A0A382Z681_9ZZZZ</name>
<protein>
    <recommendedName>
        <fullName evidence="2">Na+/H+ antiporter</fullName>
    </recommendedName>
</protein>
<dbReference type="AlphaFoldDB" id="A0A382Z681"/>
<gene>
    <name evidence="1" type="ORF">METZ01_LOCUS443654</name>
</gene>
<evidence type="ECO:0008006" key="2">
    <source>
        <dbReference type="Google" id="ProtNLM"/>
    </source>
</evidence>
<evidence type="ECO:0000313" key="1">
    <source>
        <dbReference type="EMBL" id="SVD90800.1"/>
    </source>
</evidence>
<proteinExistence type="predicted"/>
<reference evidence="1" key="1">
    <citation type="submission" date="2018-05" db="EMBL/GenBank/DDBJ databases">
        <authorList>
            <person name="Lanie J.A."/>
            <person name="Ng W.-L."/>
            <person name="Kazmierczak K.M."/>
            <person name="Andrzejewski T.M."/>
            <person name="Davidsen T.M."/>
            <person name="Wayne K.J."/>
            <person name="Tettelin H."/>
            <person name="Glass J.I."/>
            <person name="Rusch D."/>
            <person name="Podicherti R."/>
            <person name="Tsui H.-C.T."/>
            <person name="Winkler M.E."/>
        </authorList>
    </citation>
    <scope>NUCLEOTIDE SEQUENCE</scope>
</reference>
<accession>A0A382Z681</accession>